<proteinExistence type="predicted"/>
<dbReference type="EMBL" id="JACHHT010000002">
    <property type="protein sequence ID" value="MBB6521873.1"/>
    <property type="molecule type" value="Genomic_DNA"/>
</dbReference>
<dbReference type="Gene3D" id="2.30.30.830">
    <property type="match status" value="1"/>
</dbReference>
<keyword evidence="8 9" id="KW-0472">Membrane</keyword>
<evidence type="ECO:0000256" key="4">
    <source>
        <dbReference type="ARBA" id="ARBA00022519"/>
    </source>
</evidence>
<keyword evidence="4" id="KW-0997">Cell inner membrane</keyword>
<evidence type="ECO:0000313" key="12">
    <source>
        <dbReference type="Proteomes" id="UP000528457"/>
    </source>
</evidence>
<evidence type="ECO:0000256" key="3">
    <source>
        <dbReference type="ARBA" id="ARBA00022475"/>
    </source>
</evidence>
<keyword evidence="12" id="KW-1185">Reference proteome</keyword>
<protein>
    <submittedName>
        <fullName evidence="11">Type II secretory pathway component PulC</fullName>
    </submittedName>
</protein>
<comment type="caution">
    <text evidence="11">The sequence shown here is derived from an EMBL/GenBank/DDBJ whole genome shotgun (WGS) entry which is preliminary data.</text>
</comment>
<evidence type="ECO:0000256" key="7">
    <source>
        <dbReference type="ARBA" id="ARBA00022989"/>
    </source>
</evidence>
<dbReference type="RefSeq" id="WP_166847336.1">
    <property type="nucleotide sequence ID" value="NZ_JAAONY010000002.1"/>
</dbReference>
<feature type="domain" description="Type II secretion system protein GspC N-terminal" evidence="10">
    <location>
        <begin position="42"/>
        <end position="143"/>
    </location>
</feature>
<evidence type="ECO:0000313" key="11">
    <source>
        <dbReference type="EMBL" id="MBB6521873.1"/>
    </source>
</evidence>
<keyword evidence="6" id="KW-0653">Protein transport</keyword>
<feature type="transmembrane region" description="Helical" evidence="9">
    <location>
        <begin position="6"/>
        <end position="25"/>
    </location>
</feature>
<accession>A0A7X0JUC8</accession>
<evidence type="ECO:0000256" key="2">
    <source>
        <dbReference type="ARBA" id="ARBA00022448"/>
    </source>
</evidence>
<evidence type="ECO:0000256" key="9">
    <source>
        <dbReference type="SAM" id="Phobius"/>
    </source>
</evidence>
<organism evidence="11 12">
    <name type="scientific">Pseudoteredinibacter isoporae</name>
    <dbReference type="NCBI Taxonomy" id="570281"/>
    <lineage>
        <taxon>Bacteria</taxon>
        <taxon>Pseudomonadati</taxon>
        <taxon>Pseudomonadota</taxon>
        <taxon>Gammaproteobacteria</taxon>
        <taxon>Cellvibrionales</taxon>
        <taxon>Cellvibrionaceae</taxon>
        <taxon>Pseudoteredinibacter</taxon>
    </lineage>
</organism>
<comment type="subcellular location">
    <subcellularLocation>
        <location evidence="1">Cell inner membrane</location>
    </subcellularLocation>
</comment>
<gene>
    <name evidence="11" type="ORF">HNR48_002158</name>
</gene>
<dbReference type="GO" id="GO:0005886">
    <property type="term" value="C:plasma membrane"/>
    <property type="evidence" value="ECO:0007669"/>
    <property type="project" value="UniProtKB-SubCell"/>
</dbReference>
<evidence type="ECO:0000256" key="6">
    <source>
        <dbReference type="ARBA" id="ARBA00022927"/>
    </source>
</evidence>
<evidence type="ECO:0000259" key="10">
    <source>
        <dbReference type="Pfam" id="PF11356"/>
    </source>
</evidence>
<dbReference type="InterPro" id="IPR024961">
    <property type="entry name" value="T2SS_GspC_N"/>
</dbReference>
<reference evidence="11 12" key="1">
    <citation type="submission" date="2020-08" db="EMBL/GenBank/DDBJ databases">
        <title>Genomic Encyclopedia of Type Strains, Phase IV (KMG-IV): sequencing the most valuable type-strain genomes for metagenomic binning, comparative biology and taxonomic classification.</title>
        <authorList>
            <person name="Goeker M."/>
        </authorList>
    </citation>
    <scope>NUCLEOTIDE SEQUENCE [LARGE SCALE GENOMIC DNA]</scope>
    <source>
        <strain evidence="11 12">DSM 22368</strain>
    </source>
</reference>
<evidence type="ECO:0000256" key="5">
    <source>
        <dbReference type="ARBA" id="ARBA00022692"/>
    </source>
</evidence>
<dbReference type="AlphaFoldDB" id="A0A7X0JUC8"/>
<keyword evidence="5 9" id="KW-0812">Transmembrane</keyword>
<dbReference type="Pfam" id="PF11356">
    <property type="entry name" value="T2SSC"/>
    <property type="match status" value="1"/>
</dbReference>
<sequence>MKTWIYAYVIGIPLIIAGIAYQGYLDYEFLNGSSTAVKGTPVQKQSSRAASSSFSAAFLMGNPAEKPAPEVKAVESLPETRLSFELKGIFLSDDSALAGAVIEVSPGKPAFYGLGQEISDETTLVELMHNGVVLERGGRRETLLVKQARSES</sequence>
<evidence type="ECO:0000256" key="1">
    <source>
        <dbReference type="ARBA" id="ARBA00004533"/>
    </source>
</evidence>
<dbReference type="GO" id="GO:0015031">
    <property type="term" value="P:protein transport"/>
    <property type="evidence" value="ECO:0007669"/>
    <property type="project" value="UniProtKB-KW"/>
</dbReference>
<name>A0A7X0JUC8_9GAMM</name>
<keyword evidence="7 9" id="KW-1133">Transmembrane helix</keyword>
<dbReference type="InParanoid" id="A0A7X0JUC8"/>
<evidence type="ECO:0000256" key="8">
    <source>
        <dbReference type="ARBA" id="ARBA00023136"/>
    </source>
</evidence>
<dbReference type="Proteomes" id="UP000528457">
    <property type="component" value="Unassembled WGS sequence"/>
</dbReference>
<keyword evidence="2" id="KW-0813">Transport</keyword>
<keyword evidence="3" id="KW-1003">Cell membrane</keyword>